<gene>
    <name evidence="2" type="ordered locus">MEALZ_2358</name>
</gene>
<dbReference type="Pfam" id="PF10047">
    <property type="entry name" value="DUF2281"/>
    <property type="match status" value="1"/>
</dbReference>
<sequence length="66" mass="7816">MDLAEQVFQTIKPMPEPLVQEILDFALFLRQRETQAEWQNLMNAQTHSLDDWDNDEDEVWNDVPAV</sequence>
<feature type="domain" description="DUF2281" evidence="1">
    <location>
        <begin position="8"/>
        <end position="37"/>
    </location>
</feature>
<accession>G4SUY0</accession>
<dbReference type="InterPro" id="IPR018739">
    <property type="entry name" value="DUF2281"/>
</dbReference>
<evidence type="ECO:0000259" key="1">
    <source>
        <dbReference type="Pfam" id="PF10047"/>
    </source>
</evidence>
<keyword evidence="3" id="KW-1185">Reference proteome</keyword>
<dbReference type="AlphaFoldDB" id="G4SUY0"/>
<evidence type="ECO:0000313" key="2">
    <source>
        <dbReference type="EMBL" id="CCE24039.1"/>
    </source>
</evidence>
<proteinExistence type="predicted"/>
<dbReference type="RefSeq" id="WP_014148820.1">
    <property type="nucleotide sequence ID" value="NC_016112.1"/>
</dbReference>
<protein>
    <recommendedName>
        <fullName evidence="1">DUF2281 domain-containing protein</fullName>
    </recommendedName>
</protein>
<dbReference type="EMBL" id="FO082060">
    <property type="protein sequence ID" value="CCE24039.1"/>
    <property type="molecule type" value="Genomic_DNA"/>
</dbReference>
<name>G4SUY0_META2</name>
<dbReference type="Proteomes" id="UP000008315">
    <property type="component" value="Chromosome"/>
</dbReference>
<dbReference type="PATRIC" id="fig|271065.3.peg.2425"/>
<evidence type="ECO:0000313" key="3">
    <source>
        <dbReference type="Proteomes" id="UP000008315"/>
    </source>
</evidence>
<dbReference type="KEGG" id="mah:MEALZ_2358"/>
<dbReference type="HOGENOM" id="CLU_185992_1_0_6"/>
<organism evidence="2 3">
    <name type="scientific">Methylotuvimicrobium alcaliphilum (strain DSM 19304 / NCIMB 14124 / VKM B-2133 / 20Z)</name>
    <name type="common">Methylomicrobium alcaliphilum</name>
    <dbReference type="NCBI Taxonomy" id="1091494"/>
    <lineage>
        <taxon>Bacteria</taxon>
        <taxon>Pseudomonadati</taxon>
        <taxon>Pseudomonadota</taxon>
        <taxon>Gammaproteobacteria</taxon>
        <taxon>Methylococcales</taxon>
        <taxon>Methylococcaceae</taxon>
        <taxon>Methylotuvimicrobium</taxon>
    </lineage>
</organism>
<reference evidence="3" key="1">
    <citation type="journal article" date="2012" name="J. Bacteriol.">
        <title>Genome sequence of the haloalkaliphilic methanotrophic bacterium Methylomicrobium alcaliphilum 20Z.</title>
        <authorList>
            <person name="Vuilleumier S."/>
            <person name="Khmelenina V.N."/>
            <person name="Bringel F."/>
            <person name="Reshetnikov A.S."/>
            <person name="Lajus A."/>
            <person name="Mangenot S."/>
            <person name="Rouy Z."/>
            <person name="Op den Camp H.J."/>
            <person name="Jetten M.S."/>
            <person name="Dispirito A.A."/>
            <person name="Dunfield P."/>
            <person name="Klotz M.G."/>
            <person name="Semrau J.D."/>
            <person name="Stein L.Y."/>
            <person name="Barbe V."/>
            <person name="Medigue C."/>
            <person name="Trotsenko Y.A."/>
            <person name="Kalyuzhnaya M.G."/>
        </authorList>
    </citation>
    <scope>NUCLEOTIDE SEQUENCE [LARGE SCALE GENOMIC DNA]</scope>
    <source>
        <strain evidence="3">DSM 19304 / NCIMB 14124 / VKM B-2133 / 20Z</strain>
    </source>
</reference>